<protein>
    <submittedName>
        <fullName evidence="1">Uncharacterized protein</fullName>
    </submittedName>
</protein>
<reference evidence="1 2" key="1">
    <citation type="submission" date="2015-07" db="EMBL/GenBank/DDBJ databases">
        <title>Emmonsia species relationships and genome sequence.</title>
        <authorList>
            <consortium name="The Broad Institute Genomics Platform"/>
            <person name="Cuomo C.A."/>
            <person name="Munoz J.F."/>
            <person name="Imamovic A."/>
            <person name="Priest M.E."/>
            <person name="Young S."/>
            <person name="Clay O.K."/>
            <person name="McEwen J.G."/>
        </authorList>
    </citation>
    <scope>NUCLEOTIDE SEQUENCE [LARGE SCALE GENOMIC DNA]</scope>
    <source>
        <strain evidence="1 2">UAMH 9510</strain>
    </source>
</reference>
<dbReference type="AlphaFoldDB" id="A0A1J9P618"/>
<comment type="caution">
    <text evidence="1">The sequence shown here is derived from an EMBL/GenBank/DDBJ whole genome shotgun (WGS) entry which is preliminary data.</text>
</comment>
<evidence type="ECO:0000313" key="2">
    <source>
        <dbReference type="Proteomes" id="UP000182235"/>
    </source>
</evidence>
<proteinExistence type="predicted"/>
<dbReference type="VEuPathDB" id="FungiDB:AJ78_07876"/>
<accession>A0A1J9P618</accession>
<gene>
    <name evidence="1" type="ORF">AJ78_07876</name>
</gene>
<keyword evidence="2" id="KW-1185">Reference proteome</keyword>
<name>A0A1J9P618_9EURO</name>
<organism evidence="1 2">
    <name type="scientific">Emergomyces pasteurianus Ep9510</name>
    <dbReference type="NCBI Taxonomy" id="1447872"/>
    <lineage>
        <taxon>Eukaryota</taxon>
        <taxon>Fungi</taxon>
        <taxon>Dikarya</taxon>
        <taxon>Ascomycota</taxon>
        <taxon>Pezizomycotina</taxon>
        <taxon>Eurotiomycetes</taxon>
        <taxon>Eurotiomycetidae</taxon>
        <taxon>Onygenales</taxon>
        <taxon>Ajellomycetaceae</taxon>
        <taxon>Emergomyces</taxon>
    </lineage>
</organism>
<dbReference type="Proteomes" id="UP000182235">
    <property type="component" value="Unassembled WGS sequence"/>
</dbReference>
<dbReference type="OrthoDB" id="4336528at2759"/>
<evidence type="ECO:0000313" key="1">
    <source>
        <dbReference type="EMBL" id="OJD11330.1"/>
    </source>
</evidence>
<sequence length="112" mass="13210">MEIFWPEAQGDEDIVDCDSKMYYRDVFSFTTRLRVAAQTRDLSIICHDIALCLKNSANMWWTMELNDVVRYGLINHLDGVQAIYDKLKKRFYQALSRALAKFKQMIYTVQDT</sequence>
<dbReference type="EMBL" id="LGRN01000563">
    <property type="protein sequence ID" value="OJD11330.1"/>
    <property type="molecule type" value="Genomic_DNA"/>
</dbReference>